<gene>
    <name evidence="2" type="ORF">QFZ34_000363</name>
</gene>
<accession>A0ABU0S3I5</accession>
<dbReference type="EMBL" id="JAUSZT010000002">
    <property type="protein sequence ID" value="MDQ0995186.1"/>
    <property type="molecule type" value="Genomic_DNA"/>
</dbReference>
<protein>
    <submittedName>
        <fullName evidence="2">Mn-containing catalase</fullName>
    </submittedName>
</protein>
<feature type="region of interest" description="Disordered" evidence="1">
    <location>
        <begin position="66"/>
        <end position="89"/>
    </location>
</feature>
<name>A0ABU0S3I5_9HYPH</name>
<evidence type="ECO:0000313" key="2">
    <source>
        <dbReference type="EMBL" id="MDQ0995186.1"/>
    </source>
</evidence>
<keyword evidence="3" id="KW-1185">Reference proteome</keyword>
<proteinExistence type="predicted"/>
<evidence type="ECO:0000313" key="3">
    <source>
        <dbReference type="Proteomes" id="UP001237780"/>
    </source>
</evidence>
<reference evidence="2 3" key="1">
    <citation type="submission" date="2023-07" db="EMBL/GenBank/DDBJ databases">
        <title>Comparative genomics of wheat-associated soil bacteria to identify genetic determinants of phenazine resistance.</title>
        <authorList>
            <person name="Mouncey N."/>
        </authorList>
    </citation>
    <scope>NUCLEOTIDE SEQUENCE [LARGE SCALE GENOMIC DNA]</scope>
    <source>
        <strain evidence="2 3">W4I11</strain>
    </source>
</reference>
<evidence type="ECO:0000256" key="1">
    <source>
        <dbReference type="SAM" id="MobiDB-lite"/>
    </source>
</evidence>
<dbReference type="Proteomes" id="UP001237780">
    <property type="component" value="Unassembled WGS sequence"/>
</dbReference>
<sequence length="89" mass="9441">MAAIEDMGGLQAAMPIPNSFPQDQEQEAFSYAFVNCFVDGVEPPEGRWSSGKSLDGKGEYSTVAAEPLGDVPVLASPRPEGGAQLEQLR</sequence>
<organism evidence="2 3">
    <name type="scientific">Phyllobacterium ifriqiyense</name>
    <dbReference type="NCBI Taxonomy" id="314238"/>
    <lineage>
        <taxon>Bacteria</taxon>
        <taxon>Pseudomonadati</taxon>
        <taxon>Pseudomonadota</taxon>
        <taxon>Alphaproteobacteria</taxon>
        <taxon>Hyphomicrobiales</taxon>
        <taxon>Phyllobacteriaceae</taxon>
        <taxon>Phyllobacterium</taxon>
    </lineage>
</organism>
<comment type="caution">
    <text evidence="2">The sequence shown here is derived from an EMBL/GenBank/DDBJ whole genome shotgun (WGS) entry which is preliminary data.</text>
</comment>